<accession>A0ABU9BWS3</accession>
<evidence type="ECO:0000313" key="6">
    <source>
        <dbReference type="Proteomes" id="UP001371218"/>
    </source>
</evidence>
<evidence type="ECO:0000256" key="3">
    <source>
        <dbReference type="ARBA" id="ARBA00023163"/>
    </source>
</evidence>
<dbReference type="InterPro" id="IPR000835">
    <property type="entry name" value="HTH_MarR-typ"/>
</dbReference>
<dbReference type="PANTHER" id="PTHR33164">
    <property type="entry name" value="TRANSCRIPTIONAL REGULATOR, MARR FAMILY"/>
    <property type="match status" value="1"/>
</dbReference>
<keyword evidence="2" id="KW-0238">DNA-binding</keyword>
<evidence type="ECO:0000256" key="1">
    <source>
        <dbReference type="ARBA" id="ARBA00023015"/>
    </source>
</evidence>
<evidence type="ECO:0000256" key="2">
    <source>
        <dbReference type="ARBA" id="ARBA00023125"/>
    </source>
</evidence>
<organism evidence="5 6">
    <name type="scientific">Ideonella lacteola</name>
    <dbReference type="NCBI Taxonomy" id="2984193"/>
    <lineage>
        <taxon>Bacteria</taxon>
        <taxon>Pseudomonadati</taxon>
        <taxon>Pseudomonadota</taxon>
        <taxon>Betaproteobacteria</taxon>
        <taxon>Burkholderiales</taxon>
        <taxon>Sphaerotilaceae</taxon>
        <taxon>Ideonella</taxon>
    </lineage>
</organism>
<dbReference type="Gene3D" id="1.10.10.10">
    <property type="entry name" value="Winged helix-like DNA-binding domain superfamily/Winged helix DNA-binding domain"/>
    <property type="match status" value="1"/>
</dbReference>
<proteinExistence type="predicted"/>
<keyword evidence="3" id="KW-0804">Transcription</keyword>
<feature type="domain" description="HTH marR-type" evidence="4">
    <location>
        <begin position="1"/>
        <end position="121"/>
    </location>
</feature>
<dbReference type="RefSeq" id="WP_341427750.1">
    <property type="nucleotide sequence ID" value="NZ_JBBUTG010000015.1"/>
</dbReference>
<dbReference type="Pfam" id="PF12802">
    <property type="entry name" value="MarR_2"/>
    <property type="match status" value="1"/>
</dbReference>
<name>A0ABU9BWS3_9BURK</name>
<keyword evidence="1" id="KW-0805">Transcription regulation</keyword>
<dbReference type="PROSITE" id="PS50995">
    <property type="entry name" value="HTH_MARR_2"/>
    <property type="match status" value="1"/>
</dbReference>
<dbReference type="InterPro" id="IPR023187">
    <property type="entry name" value="Tscrpt_reg_MarR-type_CS"/>
</dbReference>
<comment type="caution">
    <text evidence="5">The sequence shown here is derived from an EMBL/GenBank/DDBJ whole genome shotgun (WGS) entry which is preliminary data.</text>
</comment>
<gene>
    <name evidence="5" type="ORF">AACH06_21120</name>
</gene>
<dbReference type="EMBL" id="JBBUTG010000015">
    <property type="protein sequence ID" value="MEK8033330.1"/>
    <property type="molecule type" value="Genomic_DNA"/>
</dbReference>
<dbReference type="SMART" id="SM00347">
    <property type="entry name" value="HTH_MARR"/>
    <property type="match status" value="1"/>
</dbReference>
<dbReference type="PRINTS" id="PR00598">
    <property type="entry name" value="HTHMARR"/>
</dbReference>
<evidence type="ECO:0000313" key="5">
    <source>
        <dbReference type="EMBL" id="MEK8033330.1"/>
    </source>
</evidence>
<dbReference type="InterPro" id="IPR036388">
    <property type="entry name" value="WH-like_DNA-bd_sf"/>
</dbReference>
<reference evidence="5 6" key="1">
    <citation type="submission" date="2024-04" db="EMBL/GenBank/DDBJ databases">
        <title>Novel species of the genus Ideonella isolated from streams.</title>
        <authorList>
            <person name="Lu H."/>
        </authorList>
    </citation>
    <scope>NUCLEOTIDE SEQUENCE [LARGE SCALE GENOMIC DNA]</scope>
    <source>
        <strain evidence="5 6">DXS29W</strain>
    </source>
</reference>
<keyword evidence="6" id="KW-1185">Reference proteome</keyword>
<dbReference type="InterPro" id="IPR039422">
    <property type="entry name" value="MarR/SlyA-like"/>
</dbReference>
<dbReference type="SUPFAM" id="SSF46785">
    <property type="entry name" value="Winged helix' DNA-binding domain"/>
    <property type="match status" value="1"/>
</dbReference>
<dbReference type="Proteomes" id="UP001371218">
    <property type="component" value="Unassembled WGS sequence"/>
</dbReference>
<dbReference type="PANTHER" id="PTHR33164:SF94">
    <property type="entry name" value="TRANSCRIPTIONAL REGULATORY PROTEIN-RELATED"/>
    <property type="match status" value="1"/>
</dbReference>
<dbReference type="PROSITE" id="PS01117">
    <property type="entry name" value="HTH_MARR_1"/>
    <property type="match status" value="1"/>
</dbReference>
<sequence>MDALRHAMRSHVGEQLSVPQFRCLQFIALHPGASVSAVAAFLGVTLPTASAMVDRLARAGAIEPQTAAEDRRRSLLHLTSAGEAQLAEIRLGARAELAQVLASRSADELRALATGLDVLRQVFAAPAAS</sequence>
<dbReference type="InterPro" id="IPR036390">
    <property type="entry name" value="WH_DNA-bd_sf"/>
</dbReference>
<protein>
    <submittedName>
        <fullName evidence="5">MarR family transcriptional regulator</fullName>
    </submittedName>
</protein>
<evidence type="ECO:0000259" key="4">
    <source>
        <dbReference type="PROSITE" id="PS50995"/>
    </source>
</evidence>